<keyword evidence="1" id="KW-1133">Transmembrane helix</keyword>
<feature type="transmembrane region" description="Helical" evidence="1">
    <location>
        <begin position="48"/>
        <end position="69"/>
    </location>
</feature>
<keyword evidence="1" id="KW-0812">Transmembrane</keyword>
<dbReference type="eggNOG" id="ENOG50337VB">
    <property type="taxonomic scope" value="Bacteria"/>
</dbReference>
<dbReference type="STRING" id="632955.GCA_000829675_01641"/>
<accession>S3MW46</accession>
<dbReference type="AlphaFoldDB" id="S3MW46"/>
<feature type="transmembrane region" description="Helical" evidence="1">
    <location>
        <begin position="24"/>
        <end position="41"/>
    </location>
</feature>
<reference evidence="2 3" key="1">
    <citation type="submission" date="2013-06" db="EMBL/GenBank/DDBJ databases">
        <title>The Genome Sequence of Acinetobacter rudis CIP 110305.</title>
        <authorList>
            <consortium name="The Broad Institute Genome Sequencing Platform"/>
            <consortium name="The Broad Institute Genome Sequencing Center for Infectious Disease"/>
            <person name="Cerqueira G."/>
            <person name="Feldgarden M."/>
            <person name="Courvalin P."/>
            <person name="Perichon B."/>
            <person name="Grillot-Courvalin C."/>
            <person name="Clermont D."/>
            <person name="Rocha E."/>
            <person name="Yoon E.-J."/>
            <person name="Nemec A."/>
            <person name="Young S.K."/>
            <person name="Zeng Q."/>
            <person name="Gargeya S."/>
            <person name="Fitzgerald M."/>
            <person name="Abouelleil A."/>
            <person name="Alvarado L."/>
            <person name="Berlin A.M."/>
            <person name="Chapman S.B."/>
            <person name="Dewar J."/>
            <person name="Goldberg J."/>
            <person name="Griggs A."/>
            <person name="Gujja S."/>
            <person name="Hansen M."/>
            <person name="Howarth C."/>
            <person name="Imamovic A."/>
            <person name="Larimer J."/>
            <person name="McCowan C."/>
            <person name="Murphy C."/>
            <person name="Pearson M."/>
            <person name="Priest M."/>
            <person name="Roberts A."/>
            <person name="Saif S."/>
            <person name="Shea T."/>
            <person name="Sykes S."/>
            <person name="Wortman J."/>
            <person name="Nusbaum C."/>
            <person name="Birren B."/>
        </authorList>
    </citation>
    <scope>NUCLEOTIDE SEQUENCE [LARGE SCALE GENOMIC DNA]</scope>
    <source>
        <strain evidence="2 3">CIP 110305</strain>
    </source>
</reference>
<dbReference type="PATRIC" id="fig|421052.3.peg.2300"/>
<gene>
    <name evidence="2" type="ORF">F945_02356</name>
</gene>
<dbReference type="EMBL" id="ATGI01000031">
    <property type="protein sequence ID" value="EPF72010.1"/>
    <property type="molecule type" value="Genomic_DNA"/>
</dbReference>
<keyword evidence="1" id="KW-0472">Membrane</keyword>
<keyword evidence="3" id="KW-1185">Reference proteome</keyword>
<evidence type="ECO:0000256" key="1">
    <source>
        <dbReference type="SAM" id="Phobius"/>
    </source>
</evidence>
<feature type="transmembrane region" description="Helical" evidence="1">
    <location>
        <begin position="94"/>
        <end position="117"/>
    </location>
</feature>
<organism evidence="2 3">
    <name type="scientific">Acinetobacter rudis CIP 110305</name>
    <dbReference type="NCBI Taxonomy" id="421052"/>
    <lineage>
        <taxon>Bacteria</taxon>
        <taxon>Pseudomonadati</taxon>
        <taxon>Pseudomonadota</taxon>
        <taxon>Gammaproteobacteria</taxon>
        <taxon>Moraxellales</taxon>
        <taxon>Moraxellaceae</taxon>
        <taxon>Acinetobacter</taxon>
    </lineage>
</organism>
<evidence type="ECO:0000313" key="2">
    <source>
        <dbReference type="EMBL" id="EPF72010.1"/>
    </source>
</evidence>
<dbReference type="HOGENOM" id="CLU_1850810_0_0_6"/>
<dbReference type="Proteomes" id="UP000014568">
    <property type="component" value="Unassembled WGS sequence"/>
</dbReference>
<evidence type="ECO:0000313" key="3">
    <source>
        <dbReference type="Proteomes" id="UP000014568"/>
    </source>
</evidence>
<protein>
    <submittedName>
        <fullName evidence="2">Uncharacterized protein</fullName>
    </submittedName>
</protein>
<comment type="caution">
    <text evidence="2">The sequence shown here is derived from an EMBL/GenBank/DDBJ whole genome shotgun (WGS) entry which is preliminary data.</text>
</comment>
<name>S3MW46_9GAMM</name>
<proteinExistence type="predicted"/>
<sequence length="138" mass="15351">MVPEQLTVFWNNFLDLFDVLPEDSLAITVYIVGAIIIMWCWTSIMRRLPATLGCILWMVVFALIATPTISEGPNSELAPATFGLLFGVLTKDSVLIWSNLSLILFVIGLGLIISHWANKYRAIRKKATVVEGTEQSPL</sequence>